<sequence>MQRINIVAIVTNHTDGDRDSPSVIFCNQVNFLYRVIDVLEFNILKIKTHIFSLYKNRQIDYPFSPD</sequence>
<comment type="caution">
    <text evidence="1">The sequence shown here is derived from an EMBL/GenBank/DDBJ whole genome shotgun (WGS) entry which is preliminary data.</text>
</comment>
<name>A0A0T5X998_9BACT</name>
<protein>
    <submittedName>
        <fullName evidence="1">Uncharacterized protein</fullName>
    </submittedName>
</protein>
<dbReference type="AlphaFoldDB" id="A0A0T5X998"/>
<dbReference type="EMBL" id="ACJX03000001">
    <property type="protein sequence ID" value="KRT34880.1"/>
    <property type="molecule type" value="Genomic_DNA"/>
</dbReference>
<dbReference type="Proteomes" id="UP000005273">
    <property type="component" value="Unassembled WGS sequence"/>
</dbReference>
<reference evidence="2" key="1">
    <citation type="submission" date="2012-09" db="EMBL/GenBank/DDBJ databases">
        <authorList>
            <person name="Weinstock G."/>
            <person name="Sodergren E."/>
            <person name="Clifton S."/>
            <person name="Fulton L."/>
            <person name="Fulton B."/>
            <person name="Courtney L."/>
            <person name="Fronick C."/>
            <person name="Harrison M."/>
            <person name="Strong C."/>
            <person name="Farmer C."/>
            <person name="Delehaunty K."/>
            <person name="Markovic C."/>
            <person name="Hall O."/>
            <person name="Minx P."/>
            <person name="Tomlinson C."/>
            <person name="Mitreva M."/>
            <person name="Nelson J."/>
            <person name="Hou S."/>
            <person name="Wollam A."/>
            <person name="Pepin K.H."/>
            <person name="Johnson M."/>
            <person name="Bhonagiri V."/>
            <person name="Nash W.E."/>
            <person name="Suruliraj S."/>
            <person name="Warren W."/>
            <person name="Chinwalla A."/>
            <person name="Mardis E.R."/>
            <person name="Wilson R.K."/>
        </authorList>
    </citation>
    <scope>NUCLEOTIDE SEQUENCE [LARGE SCALE GENOMIC DNA]</scope>
    <source>
        <strain evidence="2">OS1</strain>
    </source>
</reference>
<keyword evidence="2" id="KW-1185">Reference proteome</keyword>
<evidence type="ECO:0000313" key="2">
    <source>
        <dbReference type="Proteomes" id="UP000005273"/>
    </source>
</evidence>
<evidence type="ECO:0000313" key="1">
    <source>
        <dbReference type="EMBL" id="KRT34880.1"/>
    </source>
</evidence>
<accession>A0A0T5X998</accession>
<organism evidence="1 2">
    <name type="scientific">Acetomicrobium hydrogeniformans ATCC BAA-1850</name>
    <dbReference type="NCBI Taxonomy" id="592015"/>
    <lineage>
        <taxon>Bacteria</taxon>
        <taxon>Thermotogati</taxon>
        <taxon>Synergistota</taxon>
        <taxon>Synergistia</taxon>
        <taxon>Synergistales</taxon>
        <taxon>Acetomicrobiaceae</taxon>
        <taxon>Acetomicrobium</taxon>
    </lineage>
</organism>
<dbReference type="STRING" id="592015.HMPREF1705_04743"/>
<gene>
    <name evidence="1" type="ORF">HMPREF1705_04743</name>
</gene>
<proteinExistence type="predicted"/>